<sequence>MAHLKVFGNLFFEYARLRATQPQSDAEDMLNAVYRAVLQREPTPYEHDECLAQIQTGRLHMFNLAGRLMASREFQQRFGTTPPAALAPLSPPGCPSLPAGGRGMPAS</sequence>
<reference evidence="2 3" key="1">
    <citation type="journal article" date="2011" name="J. Bacteriol.">
        <title>Draft genome sequence of the anoxygenic filamentous phototrophic bacterium Oscillochloris trichoides subsp. DG-6.</title>
        <authorList>
            <person name="Kuznetsov B.B."/>
            <person name="Ivanovsky R.N."/>
            <person name="Keppen O.I."/>
            <person name="Sukhacheva M.V."/>
            <person name="Bumazhkin B.K."/>
            <person name="Patutina E.O."/>
            <person name="Beletsky A.V."/>
            <person name="Mardanov A.V."/>
            <person name="Baslerov R.V."/>
            <person name="Panteleeva A.N."/>
            <person name="Kolganova T.V."/>
            <person name="Ravin N.V."/>
            <person name="Skryabin K.G."/>
        </authorList>
    </citation>
    <scope>NUCLEOTIDE SEQUENCE [LARGE SCALE GENOMIC DNA]</scope>
    <source>
        <strain evidence="2 3">DG-6</strain>
    </source>
</reference>
<dbReference type="HOGENOM" id="CLU_2207394_0_0_0"/>
<evidence type="ECO:0000313" key="2">
    <source>
        <dbReference type="EMBL" id="EFO81266.1"/>
    </source>
</evidence>
<gene>
    <name evidence="2" type="ORF">OSCT_0855</name>
</gene>
<dbReference type="InterPro" id="IPR038255">
    <property type="entry name" value="PBS_linker_sf"/>
</dbReference>
<name>E1IC04_9CHLR</name>
<feature type="region of interest" description="Disordered" evidence="1">
    <location>
        <begin position="81"/>
        <end position="107"/>
    </location>
</feature>
<dbReference type="AlphaFoldDB" id="E1IC04"/>
<dbReference type="Proteomes" id="UP000054010">
    <property type="component" value="Unassembled WGS sequence"/>
</dbReference>
<dbReference type="STRING" id="765420.OSCT_0855"/>
<dbReference type="EMBL" id="ADVR01000018">
    <property type="protein sequence ID" value="EFO81266.1"/>
    <property type="molecule type" value="Genomic_DNA"/>
</dbReference>
<dbReference type="Gene3D" id="1.10.3130.20">
    <property type="entry name" value="Phycobilisome linker domain"/>
    <property type="match status" value="1"/>
</dbReference>
<proteinExistence type="predicted"/>
<organism evidence="2 3">
    <name type="scientific">Oscillochloris trichoides DG-6</name>
    <dbReference type="NCBI Taxonomy" id="765420"/>
    <lineage>
        <taxon>Bacteria</taxon>
        <taxon>Bacillati</taxon>
        <taxon>Chloroflexota</taxon>
        <taxon>Chloroflexia</taxon>
        <taxon>Chloroflexales</taxon>
        <taxon>Chloroflexineae</taxon>
        <taxon>Oscillochloridaceae</taxon>
        <taxon>Oscillochloris</taxon>
    </lineage>
</organism>
<evidence type="ECO:0000256" key="1">
    <source>
        <dbReference type="SAM" id="MobiDB-lite"/>
    </source>
</evidence>
<protein>
    <submittedName>
        <fullName evidence="2">Uncharacterized protein</fullName>
    </submittedName>
</protein>
<keyword evidence="3" id="KW-1185">Reference proteome</keyword>
<evidence type="ECO:0000313" key="3">
    <source>
        <dbReference type="Proteomes" id="UP000054010"/>
    </source>
</evidence>
<comment type="caution">
    <text evidence="2">The sequence shown here is derived from an EMBL/GenBank/DDBJ whole genome shotgun (WGS) entry which is preliminary data.</text>
</comment>
<accession>E1IC04</accession>